<dbReference type="InterPro" id="IPR038696">
    <property type="entry name" value="IalB_sf"/>
</dbReference>
<evidence type="ECO:0000256" key="1">
    <source>
        <dbReference type="SAM" id="SignalP"/>
    </source>
</evidence>
<evidence type="ECO:0000313" key="3">
    <source>
        <dbReference type="Proteomes" id="UP001597213"/>
    </source>
</evidence>
<dbReference type="Gene3D" id="2.60.40.1880">
    <property type="entry name" value="Invasion associated locus B (IalB) protein"/>
    <property type="match status" value="1"/>
</dbReference>
<accession>A0ABW4R3Q4</accession>
<dbReference type="Proteomes" id="UP001597213">
    <property type="component" value="Unassembled WGS sequence"/>
</dbReference>
<name>A0ABW4R3Q4_9RHOB</name>
<gene>
    <name evidence="2" type="ORF">ACFSCT_03810</name>
</gene>
<reference evidence="3" key="1">
    <citation type="journal article" date="2019" name="Int. J. Syst. Evol. Microbiol.">
        <title>The Global Catalogue of Microorganisms (GCM) 10K type strain sequencing project: providing services to taxonomists for standard genome sequencing and annotation.</title>
        <authorList>
            <consortium name="The Broad Institute Genomics Platform"/>
            <consortium name="The Broad Institute Genome Sequencing Center for Infectious Disease"/>
            <person name="Wu L."/>
            <person name="Ma J."/>
        </authorList>
    </citation>
    <scope>NUCLEOTIDE SEQUENCE [LARGE SCALE GENOMIC DNA]</scope>
    <source>
        <strain evidence="3">CCUG 56029</strain>
    </source>
</reference>
<comment type="caution">
    <text evidence="2">The sequence shown here is derived from an EMBL/GenBank/DDBJ whole genome shotgun (WGS) entry which is preliminary data.</text>
</comment>
<dbReference type="RefSeq" id="WP_379140215.1">
    <property type="nucleotide sequence ID" value="NZ_JBHUEN010000010.1"/>
</dbReference>
<proteinExistence type="predicted"/>
<organism evidence="2 3">
    <name type="scientific">Paracoccus pacificus</name>
    <dbReference type="NCBI Taxonomy" id="1463598"/>
    <lineage>
        <taxon>Bacteria</taxon>
        <taxon>Pseudomonadati</taxon>
        <taxon>Pseudomonadota</taxon>
        <taxon>Alphaproteobacteria</taxon>
        <taxon>Rhodobacterales</taxon>
        <taxon>Paracoccaceae</taxon>
        <taxon>Paracoccus</taxon>
    </lineage>
</organism>
<feature type="signal peptide" evidence="1">
    <location>
        <begin position="1"/>
        <end position="22"/>
    </location>
</feature>
<evidence type="ECO:0000313" key="2">
    <source>
        <dbReference type="EMBL" id="MFD1880839.1"/>
    </source>
</evidence>
<sequence>MNKLTLLGAGALFAALPLVAAAQVSTNVVAVEGDWSVFAGDNPKECWAVSQPTQTVNTRDGKPTEVQRGDIRLYVAYRPGSGAEVSFGGGYPFAADSAVEANVGGQTFKMFTEGENAWTGSAAEDAKLLSAMRAGSTMVLTGRSSRGTVTKDTFSLKGITAASKRAESQCK</sequence>
<dbReference type="InterPro" id="IPR010642">
    <property type="entry name" value="Invasion_prot_B"/>
</dbReference>
<dbReference type="Pfam" id="PF06776">
    <property type="entry name" value="IalB"/>
    <property type="match status" value="1"/>
</dbReference>
<protein>
    <submittedName>
        <fullName evidence="2">Invasion associated locus B family protein</fullName>
    </submittedName>
</protein>
<keyword evidence="1" id="KW-0732">Signal</keyword>
<feature type="chain" id="PRO_5047030461" evidence="1">
    <location>
        <begin position="23"/>
        <end position="171"/>
    </location>
</feature>
<keyword evidence="3" id="KW-1185">Reference proteome</keyword>
<dbReference type="EMBL" id="JBHUEN010000010">
    <property type="protein sequence ID" value="MFD1880839.1"/>
    <property type="molecule type" value="Genomic_DNA"/>
</dbReference>